<evidence type="ECO:0000256" key="2">
    <source>
        <dbReference type="ARBA" id="ARBA00022630"/>
    </source>
</evidence>
<proteinExistence type="inferred from homology"/>
<evidence type="ECO:0000313" key="5">
    <source>
        <dbReference type="EMBL" id="KJZ72291.1"/>
    </source>
</evidence>
<dbReference type="PANTHER" id="PTHR42877:SF6">
    <property type="entry name" value="MONOOXYGENASE, PUTATIVE (AFU_ORTHOLOGUE AFUA_3G15050)-RELATED"/>
    <property type="match status" value="1"/>
</dbReference>
<reference evidence="5 6" key="1">
    <citation type="journal article" date="2014" name="Genome Biol. Evol.">
        <title>Comparative genomics and transcriptomics analyses reveal divergent lifestyle features of nematode endoparasitic fungus Hirsutella minnesotensis.</title>
        <authorList>
            <person name="Lai Y."/>
            <person name="Liu K."/>
            <person name="Zhang X."/>
            <person name="Zhang X."/>
            <person name="Li K."/>
            <person name="Wang N."/>
            <person name="Shu C."/>
            <person name="Wu Y."/>
            <person name="Wang C."/>
            <person name="Bushley K.E."/>
            <person name="Xiang M."/>
            <person name="Liu X."/>
        </authorList>
    </citation>
    <scope>NUCLEOTIDE SEQUENCE [LARGE SCALE GENOMIC DNA]</scope>
    <source>
        <strain evidence="5 6">3608</strain>
    </source>
</reference>
<dbReference type="InterPro" id="IPR036188">
    <property type="entry name" value="FAD/NAD-bd_sf"/>
</dbReference>
<keyword evidence="6" id="KW-1185">Reference proteome</keyword>
<organism evidence="5 6">
    <name type="scientific">Hirsutella minnesotensis 3608</name>
    <dbReference type="NCBI Taxonomy" id="1043627"/>
    <lineage>
        <taxon>Eukaryota</taxon>
        <taxon>Fungi</taxon>
        <taxon>Dikarya</taxon>
        <taxon>Ascomycota</taxon>
        <taxon>Pezizomycotina</taxon>
        <taxon>Sordariomycetes</taxon>
        <taxon>Hypocreomycetidae</taxon>
        <taxon>Hypocreales</taxon>
        <taxon>Ophiocordycipitaceae</taxon>
        <taxon>Hirsutella</taxon>
    </lineage>
</organism>
<evidence type="ECO:0000256" key="1">
    <source>
        <dbReference type="ARBA" id="ARBA00010139"/>
    </source>
</evidence>
<dbReference type="InterPro" id="IPR051209">
    <property type="entry name" value="FAD-bind_Monooxygenase_sf"/>
</dbReference>
<dbReference type="PANTHER" id="PTHR42877">
    <property type="entry name" value="L-ORNITHINE N(5)-MONOOXYGENASE-RELATED"/>
    <property type="match status" value="1"/>
</dbReference>
<evidence type="ECO:0008006" key="7">
    <source>
        <dbReference type="Google" id="ProtNLM"/>
    </source>
</evidence>
<dbReference type="Gene3D" id="3.50.50.60">
    <property type="entry name" value="FAD/NAD(P)-binding domain"/>
    <property type="match status" value="2"/>
</dbReference>
<gene>
    <name evidence="5" type="ORF">HIM_08332</name>
</gene>
<accession>A0A0F7ZHA3</accession>
<evidence type="ECO:0000256" key="4">
    <source>
        <dbReference type="ARBA" id="ARBA00023002"/>
    </source>
</evidence>
<sequence length="586" mass="65370">MSSSIYPNGTIDAAADADSLPGTGELPPLNDRFIDDPRPLRLAVIGGGLAGILAGILLPVKVPALTVVIYEKNDDFGGTWLENVYPGVRCDTPSHVYQSTFAPKTDWSGAFPPGSEIRDYWQSIARDYDVYRLAKFKHKVEAASWDATAGLWHLTVRNVDTQDTLSERFDFALTCIGRFNAWKLPNYPGITKFKGLLRHTSNWDPSFDPKGKRVAVIGNGASGVQVVPSLQKVVSRLDHYARNETWLSPCSTNEKGTSVAQQGLPESFTGTQEYMAFRKGIEDRSWRGFRSFFRGTEENARLRERCMDSMRSRLAKKPELLNEMIPNFSPNCRRLTPGPGYLEALAEDNVNYIRTPIKRFTDRGIETQDGAHREVDAIFCATGADTDVAPQFCITAHGRDLRDLWKPGGEPGFPYTYLGLATPGFPNLLFIHGPNGIGSSGTVPYTLETQLTYVAKLLRKVSREGIKSMGPSPEAADDFTAYSDAFFRGTVFTDGCSSSYNGGRPGARIHGFWPGSAAHLAIVRRDPRWEDWEYQYLSGSGNRLLWYFGNGWTKKEGDPLSDMTQYLRDARDIDLRDIHESWWSLP</sequence>
<protein>
    <recommendedName>
        <fullName evidence="7">FAD/NAD(P)-binding domain-containing protein</fullName>
    </recommendedName>
</protein>
<dbReference type="Pfam" id="PF00743">
    <property type="entry name" value="FMO-like"/>
    <property type="match status" value="1"/>
</dbReference>
<dbReference type="EMBL" id="KQ030549">
    <property type="protein sequence ID" value="KJZ72291.1"/>
    <property type="molecule type" value="Genomic_DNA"/>
</dbReference>
<dbReference type="Proteomes" id="UP000054481">
    <property type="component" value="Unassembled WGS sequence"/>
</dbReference>
<evidence type="ECO:0000313" key="6">
    <source>
        <dbReference type="Proteomes" id="UP000054481"/>
    </source>
</evidence>
<dbReference type="GO" id="GO:0050660">
    <property type="term" value="F:flavin adenine dinucleotide binding"/>
    <property type="evidence" value="ECO:0007669"/>
    <property type="project" value="InterPro"/>
</dbReference>
<dbReference type="GO" id="GO:0050661">
    <property type="term" value="F:NADP binding"/>
    <property type="evidence" value="ECO:0007669"/>
    <property type="project" value="InterPro"/>
</dbReference>
<keyword evidence="2" id="KW-0285">Flavoprotein</keyword>
<dbReference type="InterPro" id="IPR020946">
    <property type="entry name" value="Flavin_mOase-like"/>
</dbReference>
<keyword evidence="4" id="KW-0560">Oxidoreductase</keyword>
<keyword evidence="3" id="KW-0274">FAD</keyword>
<comment type="similarity">
    <text evidence="1">Belongs to the FAD-binding monooxygenase family.</text>
</comment>
<dbReference type="OrthoDB" id="74360at2759"/>
<dbReference type="AlphaFoldDB" id="A0A0F7ZHA3"/>
<dbReference type="GO" id="GO:0004499">
    <property type="term" value="F:N,N-dimethylaniline monooxygenase activity"/>
    <property type="evidence" value="ECO:0007669"/>
    <property type="project" value="InterPro"/>
</dbReference>
<name>A0A0F7ZHA3_9HYPO</name>
<evidence type="ECO:0000256" key="3">
    <source>
        <dbReference type="ARBA" id="ARBA00022827"/>
    </source>
</evidence>
<dbReference type="SUPFAM" id="SSF51905">
    <property type="entry name" value="FAD/NAD(P)-binding domain"/>
    <property type="match status" value="2"/>
</dbReference>